<dbReference type="SUPFAM" id="SSF54695">
    <property type="entry name" value="POZ domain"/>
    <property type="match status" value="1"/>
</dbReference>
<organism evidence="2">
    <name type="scientific">Arcella intermedia</name>
    <dbReference type="NCBI Taxonomy" id="1963864"/>
    <lineage>
        <taxon>Eukaryota</taxon>
        <taxon>Amoebozoa</taxon>
        <taxon>Tubulinea</taxon>
        <taxon>Elardia</taxon>
        <taxon>Arcellinida</taxon>
        <taxon>Sphaerothecina</taxon>
        <taxon>Arcellidae</taxon>
        <taxon>Arcella</taxon>
    </lineage>
</organism>
<dbReference type="SMART" id="SM00225">
    <property type="entry name" value="BTB"/>
    <property type="match status" value="1"/>
</dbReference>
<dbReference type="CDD" id="cd18316">
    <property type="entry name" value="BTB_POZ_KCTD-like"/>
    <property type="match status" value="1"/>
</dbReference>
<dbReference type="InterPro" id="IPR000210">
    <property type="entry name" value="BTB/POZ_dom"/>
</dbReference>
<dbReference type="EMBL" id="GIBP01005466">
    <property type="protein sequence ID" value="NDV34435.1"/>
    <property type="molecule type" value="Transcribed_RNA"/>
</dbReference>
<dbReference type="GO" id="GO:0051260">
    <property type="term" value="P:protein homooligomerization"/>
    <property type="evidence" value="ECO:0007669"/>
    <property type="project" value="InterPro"/>
</dbReference>
<name>A0A6B2LBT1_9EUKA</name>
<sequence>MNIGGEKFYTTKETLCHLGSNFFSCLFEEKSVPVIKDEEGFIFIDRDGTLFRPLLNYLRTGTLVVNPENLQSIIVEAEFYSIDLVLAFMGNLKEGLYLEDIYTNFLCIQRHPERPWCFGVSGILNDKPLLTELFFYYDGILTNTTNELQIVLNQPDKIILRTPKTFQKDLSLVFNVPLDSRDWARAPVGVLFQYGEIDKIINIFFERLTEDSMILKVFVSSRGKKISIMPSMAINFLCKSVALVRDDAKQQQWHVMVLKKHCIGVYGWPKNQYCQFMKTELLA</sequence>
<dbReference type="PROSITE" id="PS50097">
    <property type="entry name" value="BTB"/>
    <property type="match status" value="1"/>
</dbReference>
<dbReference type="Gene3D" id="3.30.710.10">
    <property type="entry name" value="Potassium Channel Kv1.1, Chain A"/>
    <property type="match status" value="1"/>
</dbReference>
<evidence type="ECO:0000313" key="2">
    <source>
        <dbReference type="EMBL" id="NDV34435.1"/>
    </source>
</evidence>
<reference evidence="2" key="1">
    <citation type="journal article" date="2020" name="J. Eukaryot. Microbiol.">
        <title>De novo Sequencing, Assembly and Annotation of the Transcriptome for the Free-Living Testate Amoeba Arcella intermedia.</title>
        <authorList>
            <person name="Ribeiro G.M."/>
            <person name="Porfirio-Sousa A.L."/>
            <person name="Maurer-Alcala X.X."/>
            <person name="Katz L.A."/>
            <person name="Lahr D.J.G."/>
        </authorList>
    </citation>
    <scope>NUCLEOTIDE SEQUENCE</scope>
</reference>
<accession>A0A6B2LBT1</accession>
<dbReference type="InterPro" id="IPR011333">
    <property type="entry name" value="SKP1/BTB/POZ_sf"/>
</dbReference>
<protein>
    <recommendedName>
        <fullName evidence="1">BTB domain-containing protein</fullName>
    </recommendedName>
</protein>
<dbReference type="PANTHER" id="PTHR11145:SF8">
    <property type="entry name" value="RE57120P"/>
    <property type="match status" value="1"/>
</dbReference>
<dbReference type="Pfam" id="PF02214">
    <property type="entry name" value="BTB_2"/>
    <property type="match status" value="1"/>
</dbReference>
<dbReference type="InterPro" id="IPR003131">
    <property type="entry name" value="T1-type_BTB"/>
</dbReference>
<dbReference type="InterPro" id="IPR045068">
    <property type="entry name" value="BACURD1-3"/>
</dbReference>
<dbReference type="PANTHER" id="PTHR11145">
    <property type="entry name" value="BTB/POZ DOMAIN-CONTAINING ADAPTER FOR CUL3-MEDIATED RHOA DEGRADATION PROTEIN FAMILY MEMBER"/>
    <property type="match status" value="1"/>
</dbReference>
<evidence type="ECO:0000259" key="1">
    <source>
        <dbReference type="PROSITE" id="PS50097"/>
    </source>
</evidence>
<dbReference type="AlphaFoldDB" id="A0A6B2LBT1"/>
<feature type="domain" description="BTB" evidence="1">
    <location>
        <begin position="1"/>
        <end position="67"/>
    </location>
</feature>
<proteinExistence type="predicted"/>